<dbReference type="GO" id="GO:0017128">
    <property type="term" value="F:phospholipid scramblase activity"/>
    <property type="evidence" value="ECO:0007669"/>
    <property type="project" value="InterPro"/>
</dbReference>
<comment type="caution">
    <text evidence="4">The sequence shown here is derived from an EMBL/GenBank/DDBJ whole genome shotgun (WGS) entry which is preliminary data.</text>
</comment>
<dbReference type="InterPro" id="IPR005552">
    <property type="entry name" value="Scramblase"/>
</dbReference>
<feature type="compositionally biased region" description="Pro residues" evidence="3">
    <location>
        <begin position="10"/>
        <end position="26"/>
    </location>
</feature>
<dbReference type="PANTHER" id="PTHR23248">
    <property type="entry name" value="PHOSPHOLIPID SCRAMBLASE-RELATED"/>
    <property type="match status" value="1"/>
</dbReference>
<evidence type="ECO:0000313" key="5">
    <source>
        <dbReference type="Proteomes" id="UP000747542"/>
    </source>
</evidence>
<proteinExistence type="inferred from homology"/>
<dbReference type="Proteomes" id="UP000747542">
    <property type="component" value="Unassembled WGS sequence"/>
</dbReference>
<evidence type="ECO:0000256" key="2">
    <source>
        <dbReference type="RuleBase" id="RU363116"/>
    </source>
</evidence>
<dbReference type="OrthoDB" id="6342712at2759"/>
<keyword evidence="2" id="KW-0106">Calcium</keyword>
<comment type="similarity">
    <text evidence="1 2">Belongs to the phospholipid scramblase family.</text>
</comment>
<comment type="function">
    <text evidence="2">May mediate accelerated ATP-independent bidirectional transbilayer migration of phospholipids upon binding calcium ions that results in a loss of phospholipid asymmetry in the plasma membrane.</text>
</comment>
<keyword evidence="5" id="KW-1185">Reference proteome</keyword>
<evidence type="ECO:0000313" key="4">
    <source>
        <dbReference type="EMBL" id="KAG7168152.1"/>
    </source>
</evidence>
<dbReference type="Pfam" id="PF03803">
    <property type="entry name" value="Scramblase"/>
    <property type="match status" value="1"/>
</dbReference>
<feature type="region of interest" description="Disordered" evidence="3">
    <location>
        <begin position="1"/>
        <end position="48"/>
    </location>
</feature>
<dbReference type="AlphaFoldDB" id="A0A8J5K0Y3"/>
<dbReference type="PANTHER" id="PTHR23248:SF4">
    <property type="entry name" value="PHOSPHOLIPID SCRAMBLASE"/>
    <property type="match status" value="1"/>
</dbReference>
<reference evidence="4" key="1">
    <citation type="journal article" date="2021" name="Sci. Adv.">
        <title>The American lobster genome reveals insights on longevity, neural, and immune adaptations.</title>
        <authorList>
            <person name="Polinski J.M."/>
            <person name="Zimin A.V."/>
            <person name="Clark K.F."/>
            <person name="Kohn A.B."/>
            <person name="Sadowski N."/>
            <person name="Timp W."/>
            <person name="Ptitsyn A."/>
            <person name="Khanna P."/>
            <person name="Romanova D.Y."/>
            <person name="Williams P."/>
            <person name="Greenwood S.J."/>
            <person name="Moroz L.L."/>
            <person name="Walt D.R."/>
            <person name="Bodnar A.G."/>
        </authorList>
    </citation>
    <scope>NUCLEOTIDE SEQUENCE</scope>
    <source>
        <strain evidence="4">GMGI-L3</strain>
    </source>
</reference>
<keyword evidence="2" id="KW-0449">Lipoprotein</keyword>
<organism evidence="4 5">
    <name type="scientific">Homarus americanus</name>
    <name type="common">American lobster</name>
    <dbReference type="NCBI Taxonomy" id="6706"/>
    <lineage>
        <taxon>Eukaryota</taxon>
        <taxon>Metazoa</taxon>
        <taxon>Ecdysozoa</taxon>
        <taxon>Arthropoda</taxon>
        <taxon>Crustacea</taxon>
        <taxon>Multicrustacea</taxon>
        <taxon>Malacostraca</taxon>
        <taxon>Eumalacostraca</taxon>
        <taxon>Eucarida</taxon>
        <taxon>Decapoda</taxon>
        <taxon>Pleocyemata</taxon>
        <taxon>Astacidea</taxon>
        <taxon>Nephropoidea</taxon>
        <taxon>Nephropidae</taxon>
        <taxon>Homarus</taxon>
    </lineage>
</organism>
<gene>
    <name evidence="4" type="primary">PLSCR2-L1</name>
    <name evidence="4" type="ORF">Hamer_G016783</name>
</gene>
<keyword evidence="2" id="KW-0564">Palmitate</keyword>
<dbReference type="GO" id="GO:0005886">
    <property type="term" value="C:plasma membrane"/>
    <property type="evidence" value="ECO:0007669"/>
    <property type="project" value="TreeGrafter"/>
</dbReference>
<evidence type="ECO:0000256" key="1">
    <source>
        <dbReference type="ARBA" id="ARBA00005350"/>
    </source>
</evidence>
<comment type="cofactor">
    <cofactor evidence="2">
        <name>Ca(2+)</name>
        <dbReference type="ChEBI" id="CHEBI:29108"/>
    </cofactor>
</comment>
<protein>
    <recommendedName>
        <fullName evidence="2">Phospholipid scramblase</fullName>
    </recommendedName>
</protein>
<name>A0A8J5K0Y3_HOMAM</name>
<sequence length="285" mass="31209">MATSSKSEGGPPPAATRPAPDVPPTPSTSDTDLLLTYSDNPPRYSSIDPAWDVLQGEASTGQTAATTPPHPPSVGPVPVVVCHPPSTHTPPLNPNSRWWSWVPGPAQYFPPGLEHMTDATELTIKKKGRTYRVIHNEHQIYIVRRKKDGFGGVNIKILNNANLEVLILNRTLEAARCCSSTTHLEVMFPPGNMVGVVQGNKSEFSVHNPSGDLVFLLEVEPVGCCRKADYQVVTKERFTIGRLTHQKTSMIRGRKGMAVTFPANMEIRNKALVLAAALSIRDRHW</sequence>
<evidence type="ECO:0000256" key="3">
    <source>
        <dbReference type="SAM" id="MobiDB-lite"/>
    </source>
</evidence>
<accession>A0A8J5K0Y3</accession>
<feature type="compositionally biased region" description="Low complexity" evidence="3">
    <location>
        <begin position="27"/>
        <end position="38"/>
    </location>
</feature>
<dbReference type="EMBL" id="JAHLQT010020459">
    <property type="protein sequence ID" value="KAG7168152.1"/>
    <property type="molecule type" value="Genomic_DNA"/>
</dbReference>